<evidence type="ECO:0000313" key="10">
    <source>
        <dbReference type="Proteomes" id="UP000056905"/>
    </source>
</evidence>
<evidence type="ECO:0000256" key="3">
    <source>
        <dbReference type="ARBA" id="ARBA00022603"/>
    </source>
</evidence>
<dbReference type="KEGG" id="chq:AQ619_00145"/>
<dbReference type="UniPathway" id="UPA00989"/>
<dbReference type="SUPFAM" id="SSF53335">
    <property type="entry name" value="S-adenosyl-L-methionine-dependent methyltransferases"/>
    <property type="match status" value="1"/>
</dbReference>
<evidence type="ECO:0000256" key="2">
    <source>
        <dbReference type="ARBA" id="ARBA00003015"/>
    </source>
</evidence>
<gene>
    <name evidence="7" type="primary">trmB</name>
    <name evidence="9" type="ORF">AQ619_00145</name>
</gene>
<dbReference type="GO" id="GO:0043527">
    <property type="term" value="C:tRNA methyltransferase complex"/>
    <property type="evidence" value="ECO:0007669"/>
    <property type="project" value="TreeGrafter"/>
</dbReference>
<dbReference type="eggNOG" id="COG0220">
    <property type="taxonomic scope" value="Bacteria"/>
</dbReference>
<proteinExistence type="inferred from homology"/>
<dbReference type="Pfam" id="PF02390">
    <property type="entry name" value="Methyltransf_4"/>
    <property type="match status" value="1"/>
</dbReference>
<dbReference type="InterPro" id="IPR029063">
    <property type="entry name" value="SAM-dependent_MTases_sf"/>
</dbReference>
<comment type="function">
    <text evidence="2 7">Catalyzes the formation of N(7)-methylguanine at position 46 (m7G46) in tRNA.</text>
</comment>
<dbReference type="AlphaFoldDB" id="A0A0P0NV63"/>
<dbReference type="RefSeq" id="WP_062142562.1">
    <property type="nucleotide sequence ID" value="NZ_CP013002.1"/>
</dbReference>
<feature type="region of interest" description="Disordered" evidence="8">
    <location>
        <begin position="1"/>
        <end position="22"/>
    </location>
</feature>
<organism evidence="9 10">
    <name type="scientific">Caulobacter henricii</name>
    <dbReference type="NCBI Taxonomy" id="69395"/>
    <lineage>
        <taxon>Bacteria</taxon>
        <taxon>Pseudomonadati</taxon>
        <taxon>Pseudomonadota</taxon>
        <taxon>Alphaproteobacteria</taxon>
        <taxon>Caulobacterales</taxon>
        <taxon>Caulobacteraceae</taxon>
        <taxon>Caulobacter</taxon>
    </lineage>
</organism>
<feature type="binding site" evidence="7">
    <location>
        <position position="59"/>
    </location>
    <ligand>
        <name>S-adenosyl-L-methionine</name>
        <dbReference type="ChEBI" id="CHEBI:59789"/>
    </ligand>
</feature>
<dbReference type="EMBL" id="CP013002">
    <property type="protein sequence ID" value="ALL11905.1"/>
    <property type="molecule type" value="Genomic_DNA"/>
</dbReference>
<feature type="binding site" evidence="7">
    <location>
        <position position="111"/>
    </location>
    <ligand>
        <name>S-adenosyl-L-methionine</name>
        <dbReference type="ChEBI" id="CHEBI:59789"/>
    </ligand>
</feature>
<feature type="binding site" evidence="7">
    <location>
        <position position="133"/>
    </location>
    <ligand>
        <name>S-adenosyl-L-methionine</name>
        <dbReference type="ChEBI" id="CHEBI:59789"/>
    </ligand>
</feature>
<dbReference type="InterPro" id="IPR003358">
    <property type="entry name" value="tRNA_(Gua-N-7)_MeTrfase_Trmb"/>
</dbReference>
<dbReference type="NCBIfam" id="TIGR00091">
    <property type="entry name" value="tRNA (guanosine(46)-N7)-methyltransferase TrmB"/>
    <property type="match status" value="1"/>
</dbReference>
<keyword evidence="3 7" id="KW-0489">Methyltransferase</keyword>
<dbReference type="HAMAP" id="MF_01057">
    <property type="entry name" value="tRNA_methyltr_TrmB"/>
    <property type="match status" value="1"/>
</dbReference>
<keyword evidence="6 7" id="KW-0819">tRNA processing</keyword>
<feature type="region of interest" description="Interaction with RNA" evidence="7">
    <location>
        <begin position="139"/>
        <end position="144"/>
    </location>
</feature>
<feature type="binding site" evidence="7">
    <location>
        <position position="169"/>
    </location>
    <ligand>
        <name>substrate</name>
    </ligand>
</feature>
<comment type="similarity">
    <text evidence="7">Belongs to the class I-like SAM-binding methyltransferase superfamily. TrmB family.</text>
</comment>
<dbReference type="PANTHER" id="PTHR23417:SF14">
    <property type="entry name" value="PENTACOTRIPEPTIDE-REPEAT REGION OF PRORP DOMAIN-CONTAINING PROTEIN"/>
    <property type="match status" value="1"/>
</dbReference>
<evidence type="ECO:0000256" key="4">
    <source>
        <dbReference type="ARBA" id="ARBA00022679"/>
    </source>
</evidence>
<dbReference type="PANTHER" id="PTHR23417">
    <property type="entry name" value="3-DEOXY-D-MANNO-OCTULOSONIC-ACID TRANSFERASE/TRNA GUANINE-N 7 - -METHYLTRANSFERASE"/>
    <property type="match status" value="1"/>
</dbReference>
<reference evidence="9 10" key="1">
    <citation type="submission" date="2015-10" db="EMBL/GenBank/DDBJ databases">
        <title>Conservation of the essential genome among Caulobacter and Brevundimonas species.</title>
        <authorList>
            <person name="Scott D."/>
            <person name="Ely B."/>
        </authorList>
    </citation>
    <scope>NUCLEOTIDE SEQUENCE [LARGE SCALE GENOMIC DNA]</scope>
    <source>
        <strain evidence="9 10">CB4</strain>
    </source>
</reference>
<dbReference type="EC" id="2.1.1.33" evidence="7"/>
<evidence type="ECO:0000313" key="9">
    <source>
        <dbReference type="EMBL" id="ALL11905.1"/>
    </source>
</evidence>
<evidence type="ECO:0000256" key="1">
    <source>
        <dbReference type="ARBA" id="ARBA00000142"/>
    </source>
</evidence>
<name>A0A0P0NV63_9CAUL</name>
<evidence type="ECO:0000256" key="8">
    <source>
        <dbReference type="SAM" id="MobiDB-lite"/>
    </source>
</evidence>
<dbReference type="STRING" id="69395.AQ619_00145"/>
<comment type="catalytic activity">
    <reaction evidence="1 7">
        <text>guanosine(46) in tRNA + S-adenosyl-L-methionine = N(7)-methylguanosine(46) in tRNA + S-adenosyl-L-homocysteine</text>
        <dbReference type="Rhea" id="RHEA:42708"/>
        <dbReference type="Rhea" id="RHEA-COMP:10188"/>
        <dbReference type="Rhea" id="RHEA-COMP:10189"/>
        <dbReference type="ChEBI" id="CHEBI:57856"/>
        <dbReference type="ChEBI" id="CHEBI:59789"/>
        <dbReference type="ChEBI" id="CHEBI:74269"/>
        <dbReference type="ChEBI" id="CHEBI:74480"/>
        <dbReference type="EC" id="2.1.1.33"/>
    </reaction>
</comment>
<comment type="pathway">
    <text evidence="7">tRNA modification; N(7)-methylguanine-tRNA biosynthesis.</text>
</comment>
<evidence type="ECO:0000256" key="7">
    <source>
        <dbReference type="HAMAP-Rule" id="MF_01057"/>
    </source>
</evidence>
<dbReference type="PROSITE" id="PS51625">
    <property type="entry name" value="SAM_MT_TRMB"/>
    <property type="match status" value="1"/>
</dbReference>
<accession>A0A0P0NV63</accession>
<dbReference type="OrthoDB" id="9802090at2"/>
<dbReference type="Gene3D" id="3.40.50.150">
    <property type="entry name" value="Vaccinia Virus protein VP39"/>
    <property type="match status" value="1"/>
</dbReference>
<protein>
    <recommendedName>
        <fullName evidence="7">tRNA (guanine-N(7)-)-methyltransferase</fullName>
        <ecNumber evidence="7">2.1.1.33</ecNumber>
    </recommendedName>
    <alternativeName>
        <fullName evidence="7">tRNA (guanine(46)-N(7))-methyltransferase</fullName>
    </alternativeName>
    <alternativeName>
        <fullName evidence="7">tRNA(m7G46)-methyltransferase</fullName>
    </alternativeName>
</protein>
<feature type="binding site" evidence="7">
    <location>
        <position position="137"/>
    </location>
    <ligand>
        <name>substrate</name>
    </ligand>
</feature>
<keyword evidence="10" id="KW-1185">Reference proteome</keyword>
<feature type="binding site" evidence="7">
    <location>
        <position position="84"/>
    </location>
    <ligand>
        <name>S-adenosyl-L-methionine</name>
        <dbReference type="ChEBI" id="CHEBI:59789"/>
    </ligand>
</feature>
<evidence type="ECO:0000256" key="6">
    <source>
        <dbReference type="ARBA" id="ARBA00022694"/>
    </source>
</evidence>
<dbReference type="InterPro" id="IPR055361">
    <property type="entry name" value="tRNA_methyltr_TrmB_bact"/>
</dbReference>
<evidence type="ECO:0000256" key="5">
    <source>
        <dbReference type="ARBA" id="ARBA00022691"/>
    </source>
</evidence>
<sequence length="226" mass="25270">MTNAPIPHGPLRSFGRLKSRPVKPRQQALLDTLLPEISIPTAAFEPRDLAPETTETWLEIGFGGGEHMAAQAGRHPHALILGAEPFVNGVASAVRHVEEQALGNVRIHEGDARDVLGWLPDACLTRVFIMFPDPWHKARHNKRRLIQPAVVTELARVLKPAGRLRFATDWADYAEWTIERVLADPAFRFESETADRNAPPVDHVTTRYEEKKLGDCAPVFLDFVRA</sequence>
<keyword evidence="5 7" id="KW-0949">S-adenosyl-L-methionine</keyword>
<keyword evidence="4 7" id="KW-0808">Transferase</keyword>
<dbReference type="GO" id="GO:0008176">
    <property type="term" value="F:tRNA (guanine(46)-N7)-methyltransferase activity"/>
    <property type="evidence" value="ECO:0007669"/>
    <property type="project" value="UniProtKB-UniRule"/>
</dbReference>
<feature type="binding site" evidence="7">
    <location>
        <begin position="206"/>
        <end position="209"/>
    </location>
    <ligand>
        <name>substrate</name>
    </ligand>
</feature>
<dbReference type="Proteomes" id="UP000056905">
    <property type="component" value="Chromosome"/>
</dbReference>